<proteinExistence type="predicted"/>
<evidence type="ECO:0000313" key="1">
    <source>
        <dbReference type="EMBL" id="PCK77522.1"/>
    </source>
</evidence>
<reference evidence="1 2" key="1">
    <citation type="submission" date="2017-09" db="EMBL/GenBank/DDBJ databases">
        <title>Comparative genomics of rhizobia isolated from Phaseolus vulgaris in China.</title>
        <authorList>
            <person name="Tong W."/>
        </authorList>
    </citation>
    <scope>NUCLEOTIDE SEQUENCE [LARGE SCALE GENOMIC DNA]</scope>
    <source>
        <strain evidence="1 2">L101</strain>
    </source>
</reference>
<accession>A0A2A5KKK2</accession>
<dbReference type="Proteomes" id="UP000218807">
    <property type="component" value="Unassembled WGS sequence"/>
</dbReference>
<dbReference type="AlphaFoldDB" id="A0A2A5KKK2"/>
<organism evidence="1 2">
    <name type="scientific">Rhizobium sophoriradicis</name>
    <dbReference type="NCBI Taxonomy" id="1535245"/>
    <lineage>
        <taxon>Bacteria</taxon>
        <taxon>Pseudomonadati</taxon>
        <taxon>Pseudomonadota</taxon>
        <taxon>Alphaproteobacteria</taxon>
        <taxon>Hyphomicrobiales</taxon>
        <taxon>Rhizobiaceae</taxon>
        <taxon>Rhizobium/Agrobacterium group</taxon>
        <taxon>Rhizobium</taxon>
    </lineage>
</organism>
<protein>
    <submittedName>
        <fullName evidence="1">Uncharacterized protein</fullName>
    </submittedName>
</protein>
<keyword evidence="2" id="KW-1185">Reference proteome</keyword>
<dbReference type="EMBL" id="NXDM01000041">
    <property type="protein sequence ID" value="PCK77522.1"/>
    <property type="molecule type" value="Genomic_DNA"/>
</dbReference>
<gene>
    <name evidence="1" type="ORF">CPT34_29435</name>
</gene>
<evidence type="ECO:0000313" key="2">
    <source>
        <dbReference type="Proteomes" id="UP000218807"/>
    </source>
</evidence>
<comment type="caution">
    <text evidence="1">The sequence shown here is derived from an EMBL/GenBank/DDBJ whole genome shotgun (WGS) entry which is preliminary data.</text>
</comment>
<sequence>MGADMYSISFAMQRIAVVIFTLFLTHTASIACPIPQRCDQYWVAAQDVGVPLSFFSVIHPQRDAALLEVGDRLLATTTMNVRRRPGDFTSPIIGTMKSGVSVLVQDVKLLSTAKGPQIWLRVRVAETSIQFNEEAGQPVLSANAQKVISCYRQLSFAGKTATVLGMYECSGSWITPRALLLCSIGAACATIDDTIEGRAIFDSFLKQYNLTKDSALSLDAKVIPRVPNKETIERCRSESTNREAFTTCVTRSMSQSFDAVFECSKKFTEGEKLACLATQTQDGAFKSLVGCLAGGKPSPDKVLACATDPAIVEKADDIRRCVADATTSNARDCLLTQLGDEEQVVAKCLLSNKSSVDVPNCFSGVSPEFQRLSEMSNCVREAENNADKTNCLVSNLGGDAANLATCVNKNGEAIDVAVCALGGSKEAQIAQKMLRCAKAGRDAASILANCSEGVLDEKSRQTLGCVVGAGGDKARLAACAAGTVLPEDAARLVGCATSSQGPTSFALCAAGPSMNEEWRIAAECAVQSGGNPVGFAGCTAGRLTVRELTKCFTGEIGKDCFGPNNTIVKTLNNAYSDLTKGPGENNEIVRAIKAVGDITGGPNSVINNPGQIWGDENSVFNNPQQILGGDNSVFNNPSQLEPRNWRF</sequence>
<name>A0A2A5KKK2_9HYPH</name>